<reference evidence="1" key="1">
    <citation type="submission" date="2022-01" db="UniProtKB">
        <authorList>
            <consortium name="EnsemblMetazoa"/>
        </authorList>
    </citation>
    <scope>IDENTIFICATION</scope>
</reference>
<evidence type="ECO:0000313" key="2">
    <source>
        <dbReference type="Proteomes" id="UP000494040"/>
    </source>
</evidence>
<dbReference type="AlphaFoldDB" id="A0A8I6SPH2"/>
<dbReference type="KEGG" id="clec:112127606"/>
<dbReference type="GeneID" id="112127606"/>
<keyword evidence="2" id="KW-1185">Reference proteome</keyword>
<sequence>MYKVYQNSLNIHHEMFTVYLKLKSSVQHSDCRETKNSNTSLTSVNHNYFLDGIIWRMYQNSLDINYEMFTVHLNQKSSVQHSDCRETKNSNTSLTSVSHNYFLDGIIWRMDQNSLGINDEMFTVYLKLKSLVQHSGCHETKNSNTSLTSVNQKYFLDDIIYRMYQNTLDINHEMFTILLKQKNSVQHSDCRETKNSNTSLTSVNRKYFLDDIIYSVYQNSFDINHETFTVYLKLKSSLQHSDCRETKNSNTSLTSVSHKYFQ</sequence>
<organism evidence="1 2">
    <name type="scientific">Cimex lectularius</name>
    <name type="common">Bed bug</name>
    <name type="synonym">Acanthia lectularia</name>
    <dbReference type="NCBI Taxonomy" id="79782"/>
    <lineage>
        <taxon>Eukaryota</taxon>
        <taxon>Metazoa</taxon>
        <taxon>Ecdysozoa</taxon>
        <taxon>Arthropoda</taxon>
        <taxon>Hexapoda</taxon>
        <taxon>Insecta</taxon>
        <taxon>Pterygota</taxon>
        <taxon>Neoptera</taxon>
        <taxon>Paraneoptera</taxon>
        <taxon>Hemiptera</taxon>
        <taxon>Heteroptera</taxon>
        <taxon>Panheteroptera</taxon>
        <taxon>Cimicomorpha</taxon>
        <taxon>Cimicidae</taxon>
        <taxon>Cimex</taxon>
    </lineage>
</organism>
<dbReference type="Proteomes" id="UP000494040">
    <property type="component" value="Unassembled WGS sequence"/>
</dbReference>
<evidence type="ECO:0000313" key="1">
    <source>
        <dbReference type="EnsemblMetazoa" id="XP_024084554.1"/>
    </source>
</evidence>
<protein>
    <submittedName>
        <fullName evidence="1">Uncharacterized protein</fullName>
    </submittedName>
</protein>
<proteinExistence type="predicted"/>
<dbReference type="EnsemblMetazoa" id="XM_024228786.1">
    <property type="protein sequence ID" value="XP_024084554.1"/>
    <property type="gene ID" value="LOC112127606"/>
</dbReference>
<accession>A0A8I6SPH2</accession>
<name>A0A8I6SPH2_CIMLE</name>
<dbReference type="RefSeq" id="XP_024084554.1">
    <property type="nucleotide sequence ID" value="XM_024228786.1"/>
</dbReference>